<evidence type="ECO:0000313" key="2">
    <source>
        <dbReference type="WBParaSite" id="HCON_00043590-00001"/>
    </source>
</evidence>
<protein>
    <submittedName>
        <fullName evidence="2">Transposase</fullName>
    </submittedName>
</protein>
<name>A0A7I4Y1T1_HAECO</name>
<sequence length="40" mass="4615">MIKESKYHFSQSFESCFLDDAKFKTPGMSDFLTTCCLNTI</sequence>
<dbReference type="AlphaFoldDB" id="A0A7I4Y1T1"/>
<accession>A0A7I4Y1T1</accession>
<proteinExistence type="predicted"/>
<dbReference type="WBParaSite" id="HCON_00043590-00001">
    <property type="protein sequence ID" value="HCON_00043590-00001"/>
    <property type="gene ID" value="HCON_00043590"/>
</dbReference>
<organism evidence="1 2">
    <name type="scientific">Haemonchus contortus</name>
    <name type="common">Barber pole worm</name>
    <dbReference type="NCBI Taxonomy" id="6289"/>
    <lineage>
        <taxon>Eukaryota</taxon>
        <taxon>Metazoa</taxon>
        <taxon>Ecdysozoa</taxon>
        <taxon>Nematoda</taxon>
        <taxon>Chromadorea</taxon>
        <taxon>Rhabditida</taxon>
        <taxon>Rhabditina</taxon>
        <taxon>Rhabditomorpha</taxon>
        <taxon>Strongyloidea</taxon>
        <taxon>Trichostrongylidae</taxon>
        <taxon>Haemonchus</taxon>
    </lineage>
</organism>
<keyword evidence="1" id="KW-1185">Reference proteome</keyword>
<dbReference type="Proteomes" id="UP000025227">
    <property type="component" value="Unplaced"/>
</dbReference>
<evidence type="ECO:0000313" key="1">
    <source>
        <dbReference type="Proteomes" id="UP000025227"/>
    </source>
</evidence>
<reference evidence="2" key="1">
    <citation type="submission" date="2020-12" db="UniProtKB">
        <authorList>
            <consortium name="WormBaseParasite"/>
        </authorList>
    </citation>
    <scope>IDENTIFICATION</scope>
    <source>
        <strain evidence="2">MHco3</strain>
    </source>
</reference>